<evidence type="ECO:0000256" key="2">
    <source>
        <dbReference type="ARBA" id="ARBA00022723"/>
    </source>
</evidence>
<evidence type="ECO:0000256" key="1">
    <source>
        <dbReference type="ARBA" id="ARBA00022670"/>
    </source>
</evidence>
<accession>A0ABQ5HIB7</accession>
<evidence type="ECO:0000256" key="6">
    <source>
        <dbReference type="ARBA" id="ARBA00022908"/>
    </source>
</evidence>
<evidence type="ECO:0000256" key="8">
    <source>
        <dbReference type="ARBA" id="ARBA00022932"/>
    </source>
</evidence>
<keyword evidence="5" id="KW-0460">Magnesium</keyword>
<protein>
    <submittedName>
        <fullName evidence="13">Mitochondrial protein</fullName>
    </submittedName>
</protein>
<evidence type="ECO:0000313" key="14">
    <source>
        <dbReference type="Proteomes" id="UP001151760"/>
    </source>
</evidence>
<dbReference type="InterPro" id="IPR012337">
    <property type="entry name" value="RNaseH-like_sf"/>
</dbReference>
<dbReference type="SUPFAM" id="SSF53098">
    <property type="entry name" value="Ribonuclease H-like"/>
    <property type="match status" value="1"/>
</dbReference>
<keyword evidence="9" id="KW-0238">DNA-binding</keyword>
<evidence type="ECO:0000256" key="3">
    <source>
        <dbReference type="ARBA" id="ARBA00022750"/>
    </source>
</evidence>
<dbReference type="Gene3D" id="1.10.340.70">
    <property type="match status" value="1"/>
</dbReference>
<dbReference type="InterPro" id="IPR050951">
    <property type="entry name" value="Retrovirus_Pol_polyprotein"/>
</dbReference>
<proteinExistence type="predicted"/>
<dbReference type="Pfam" id="PF17921">
    <property type="entry name" value="Integrase_H2C2"/>
    <property type="match status" value="1"/>
</dbReference>
<keyword evidence="2" id="KW-0479">Metal-binding</keyword>
<keyword evidence="8" id="KW-0239">DNA-directed DNA polymerase</keyword>
<keyword evidence="6" id="KW-0229">DNA integration</keyword>
<reference evidence="13" key="1">
    <citation type="journal article" date="2022" name="Int. J. Mol. Sci.">
        <title>Draft Genome of Tanacetum Coccineum: Genomic Comparison of Closely Related Tanacetum-Family Plants.</title>
        <authorList>
            <person name="Yamashiro T."/>
            <person name="Shiraishi A."/>
            <person name="Nakayama K."/>
            <person name="Satake H."/>
        </authorList>
    </citation>
    <scope>NUCLEOTIDE SEQUENCE</scope>
</reference>
<dbReference type="EMBL" id="BQNB010019595">
    <property type="protein sequence ID" value="GJT86962.1"/>
    <property type="molecule type" value="Genomic_DNA"/>
</dbReference>
<keyword evidence="8" id="KW-0808">Transferase</keyword>
<evidence type="ECO:0000259" key="11">
    <source>
        <dbReference type="Pfam" id="PF17921"/>
    </source>
</evidence>
<keyword evidence="3" id="KW-0064">Aspartyl protease</keyword>
<evidence type="ECO:0000256" key="5">
    <source>
        <dbReference type="ARBA" id="ARBA00022842"/>
    </source>
</evidence>
<evidence type="ECO:0000256" key="9">
    <source>
        <dbReference type="ARBA" id="ARBA00023125"/>
    </source>
</evidence>
<keyword evidence="8" id="KW-0548">Nucleotidyltransferase</keyword>
<dbReference type="PANTHER" id="PTHR37984">
    <property type="entry name" value="PROTEIN CBG26694"/>
    <property type="match status" value="1"/>
</dbReference>
<organism evidence="13 14">
    <name type="scientific">Tanacetum coccineum</name>
    <dbReference type="NCBI Taxonomy" id="301880"/>
    <lineage>
        <taxon>Eukaryota</taxon>
        <taxon>Viridiplantae</taxon>
        <taxon>Streptophyta</taxon>
        <taxon>Embryophyta</taxon>
        <taxon>Tracheophyta</taxon>
        <taxon>Spermatophyta</taxon>
        <taxon>Magnoliopsida</taxon>
        <taxon>eudicotyledons</taxon>
        <taxon>Gunneridae</taxon>
        <taxon>Pentapetalae</taxon>
        <taxon>asterids</taxon>
        <taxon>campanulids</taxon>
        <taxon>Asterales</taxon>
        <taxon>Asteraceae</taxon>
        <taxon>Asteroideae</taxon>
        <taxon>Anthemideae</taxon>
        <taxon>Anthemidinae</taxon>
        <taxon>Tanacetum</taxon>
    </lineage>
</organism>
<sequence>MARSSPLLICIPMIIDHSLNILNSDDPMVQIQLPIVLDSSGELLQISVSSVLSDVWDKGNKYSWTGEILKRKGKEVVGNDPELRKELIQHFHDEAIGGHSGAHVTMKKLGSLFYWKCLKKMVKQMIIDCDVCQRQKPDLSAYPGLIQSLPIPERIWKDISMDFIKKLPTSHRKSVILVLHGLPESIVSDIDKVFLSNFWKALFAELKLQPHRQVSIRQGQQHKLLPKYYGPLKVVEIIGEVAYRLELPSSTQIHPVFHISQLKKCHGKDHKRRLRKVNNKPVMFVLIQLTNESVEEATWEIYGDLITRFPGFDAVNEVVP</sequence>
<dbReference type="PANTHER" id="PTHR37984:SF5">
    <property type="entry name" value="PROTEIN NYNRIN-LIKE"/>
    <property type="match status" value="1"/>
</dbReference>
<keyword evidence="10" id="KW-0233">DNA recombination</keyword>
<evidence type="ECO:0000256" key="7">
    <source>
        <dbReference type="ARBA" id="ARBA00022918"/>
    </source>
</evidence>
<keyword evidence="7" id="KW-0695">RNA-directed DNA polymerase</keyword>
<evidence type="ECO:0000313" key="13">
    <source>
        <dbReference type="EMBL" id="GJT86962.1"/>
    </source>
</evidence>
<dbReference type="Proteomes" id="UP001151760">
    <property type="component" value="Unassembled WGS sequence"/>
</dbReference>
<evidence type="ECO:0000256" key="10">
    <source>
        <dbReference type="ARBA" id="ARBA00023172"/>
    </source>
</evidence>
<keyword evidence="1" id="KW-0645">Protease</keyword>
<feature type="domain" description="Integrase zinc-binding" evidence="11">
    <location>
        <begin position="80"/>
        <end position="137"/>
    </location>
</feature>
<evidence type="ECO:0000256" key="4">
    <source>
        <dbReference type="ARBA" id="ARBA00022801"/>
    </source>
</evidence>
<comment type="caution">
    <text evidence="13">The sequence shown here is derived from an EMBL/GenBank/DDBJ whole genome shotgun (WGS) entry which is preliminary data.</text>
</comment>
<feature type="domain" description="Tf2-1-like SH3-like" evidence="12">
    <location>
        <begin position="215"/>
        <end position="266"/>
    </location>
</feature>
<keyword evidence="14" id="KW-1185">Reference proteome</keyword>
<dbReference type="InterPro" id="IPR041588">
    <property type="entry name" value="Integrase_H2C2"/>
</dbReference>
<dbReference type="InterPro" id="IPR056924">
    <property type="entry name" value="SH3_Tf2-1"/>
</dbReference>
<reference evidence="13" key="2">
    <citation type="submission" date="2022-01" db="EMBL/GenBank/DDBJ databases">
        <authorList>
            <person name="Yamashiro T."/>
            <person name="Shiraishi A."/>
            <person name="Satake H."/>
            <person name="Nakayama K."/>
        </authorList>
    </citation>
    <scope>NUCLEOTIDE SEQUENCE</scope>
</reference>
<evidence type="ECO:0000259" key="12">
    <source>
        <dbReference type="Pfam" id="PF24626"/>
    </source>
</evidence>
<name>A0ABQ5HIB7_9ASTR</name>
<gene>
    <name evidence="13" type="ORF">Tco_1068679</name>
</gene>
<dbReference type="Pfam" id="PF24626">
    <property type="entry name" value="SH3_Tf2-1"/>
    <property type="match status" value="1"/>
</dbReference>
<keyword evidence="4" id="KW-0378">Hydrolase</keyword>